<sequence>MNDPDQTENDHLRGRIAELEQVVRELRQKNSNKAPSTTVYPTVEAEPANKKRKVLVDRFAKFRYDEVMRSAHAPSLEDQQVHTSFPIRPSKPSGTNKEDEQQLDESSRKTSLSEHPELAESRRSSIAEDPQVQRSSGDNPAEPYIANVKGEGDSIIGDAAGRKAYVYVTNAGNFLERTLSLYFLLVASLEVGSC</sequence>
<dbReference type="Proteomes" id="UP001243375">
    <property type="component" value="Unassembled WGS sequence"/>
</dbReference>
<gene>
    <name evidence="1" type="ORF">QFC22_004246</name>
</gene>
<name>A0ACC2X4W6_9TREE</name>
<evidence type="ECO:0000313" key="2">
    <source>
        <dbReference type="Proteomes" id="UP001243375"/>
    </source>
</evidence>
<keyword evidence="2" id="KW-1185">Reference proteome</keyword>
<comment type="caution">
    <text evidence="1">The sequence shown here is derived from an EMBL/GenBank/DDBJ whole genome shotgun (WGS) entry which is preliminary data.</text>
</comment>
<proteinExistence type="predicted"/>
<dbReference type="EMBL" id="JASBWU010000011">
    <property type="protein sequence ID" value="KAJ9118332.1"/>
    <property type="molecule type" value="Genomic_DNA"/>
</dbReference>
<organism evidence="1 2">
    <name type="scientific">Naganishia vaughanmartiniae</name>
    <dbReference type="NCBI Taxonomy" id="1424756"/>
    <lineage>
        <taxon>Eukaryota</taxon>
        <taxon>Fungi</taxon>
        <taxon>Dikarya</taxon>
        <taxon>Basidiomycota</taxon>
        <taxon>Agaricomycotina</taxon>
        <taxon>Tremellomycetes</taxon>
        <taxon>Filobasidiales</taxon>
        <taxon>Filobasidiaceae</taxon>
        <taxon>Naganishia</taxon>
    </lineage>
</organism>
<accession>A0ACC2X4W6</accession>
<reference evidence="1" key="1">
    <citation type="submission" date="2023-04" db="EMBL/GenBank/DDBJ databases">
        <title>Draft Genome sequencing of Naganishia species isolated from polar environments using Oxford Nanopore Technology.</title>
        <authorList>
            <person name="Leo P."/>
            <person name="Venkateswaran K."/>
        </authorList>
    </citation>
    <scope>NUCLEOTIDE SEQUENCE</scope>
    <source>
        <strain evidence="1">MNA-CCFEE 5425</strain>
    </source>
</reference>
<evidence type="ECO:0000313" key="1">
    <source>
        <dbReference type="EMBL" id="KAJ9118332.1"/>
    </source>
</evidence>
<protein>
    <submittedName>
        <fullName evidence="1">Uncharacterized protein</fullName>
    </submittedName>
</protein>